<dbReference type="SUPFAM" id="SSF55781">
    <property type="entry name" value="GAF domain-like"/>
    <property type="match status" value="1"/>
</dbReference>
<reference evidence="3 4" key="1">
    <citation type="submission" date="2013-07" db="EMBL/GenBank/DDBJ databases">
        <title>Completed genome of Sphingomonas sanxanigenens NX02.</title>
        <authorList>
            <person name="Ma T."/>
            <person name="Huang H."/>
            <person name="Wu M."/>
            <person name="Li X."/>
            <person name="Li G."/>
        </authorList>
    </citation>
    <scope>NUCLEOTIDE SEQUENCE [LARGE SCALE GENOMIC DNA]</scope>
    <source>
        <strain evidence="3 4">NX02</strain>
    </source>
</reference>
<dbReference type="InterPro" id="IPR029016">
    <property type="entry name" value="GAF-like_dom_sf"/>
</dbReference>
<dbReference type="InterPro" id="IPR003018">
    <property type="entry name" value="GAF"/>
</dbReference>
<sequence>MQRLQNIILEMVARGDPLEVTAGRLCTEIEALLPDVATSVVTVDRTGRLHPLAHGLLPKAIAAMVDGVAVGPEIGACGSAIFHRRPITSTDIANDPAWVGYRDVVLAEGFQSCWSSPILDGRGAALGAFGFYFRTARGPTAAEEEVVATCAQLLAIAIERHGRIGPGRAETIDPLTGLGSRIAFDQTLAALANADRRPWALLLIDLDGFRRVNDSLGHGVGDAVIRLVGGRIAAAVTPDSAFRTGGDSFAVIAHEEDALGDPAGLAIRIGTSIGDPIQLSGETILIGATIGFAISDPAKTSDILFEHATNALQHAKQSHRGGHLAYSASLGNAVASHPDALHDLERALHEDRIDAYYQPVVELETWAVTSFEALCRLTTSTGEVLPAAAFHQAMSHPRIAPELTRRMLRIVAGDIAHWMRLGIADPQISINVGSADIHGGGLLERTLADTFEHARVPLGHLVVEVTETVHMDRRADTVRRVLEGLQARGLRIALDDFGTGYASLTHLLSVPVDIIKIDRSFVQQLGTDAGSAAIVQGLIAIADGLKLRVVAEGIETEAQCRLLQRYGCKYGQGFLFSRALDRRQATRLLQGEVLPLPAALDSAAATLPHTA</sequence>
<dbReference type="Gene3D" id="3.30.70.270">
    <property type="match status" value="1"/>
</dbReference>
<dbReference type="GO" id="GO:0071111">
    <property type="term" value="F:cyclic-guanylate-specific phosphodiesterase activity"/>
    <property type="evidence" value="ECO:0007669"/>
    <property type="project" value="InterPro"/>
</dbReference>
<dbReference type="EMBL" id="CP006644">
    <property type="protein sequence ID" value="AHE57200.1"/>
    <property type="molecule type" value="Genomic_DNA"/>
</dbReference>
<dbReference type="RefSeq" id="WP_025295293.1">
    <property type="nucleotide sequence ID" value="NZ_CP006644.1"/>
</dbReference>
<feature type="domain" description="GGDEF" evidence="2">
    <location>
        <begin position="197"/>
        <end position="328"/>
    </location>
</feature>
<dbReference type="SMART" id="SM00065">
    <property type="entry name" value="GAF"/>
    <property type="match status" value="1"/>
</dbReference>
<proteinExistence type="predicted"/>
<dbReference type="PATRIC" id="fig|1123269.5.peg.5512"/>
<dbReference type="Proteomes" id="UP000018851">
    <property type="component" value="Chromosome"/>
</dbReference>
<evidence type="ECO:0008006" key="5">
    <source>
        <dbReference type="Google" id="ProtNLM"/>
    </source>
</evidence>
<dbReference type="Pfam" id="PF13185">
    <property type="entry name" value="GAF_2"/>
    <property type="match status" value="1"/>
</dbReference>
<dbReference type="PANTHER" id="PTHR33121:SF79">
    <property type="entry name" value="CYCLIC DI-GMP PHOSPHODIESTERASE PDED-RELATED"/>
    <property type="match status" value="1"/>
</dbReference>
<dbReference type="KEGG" id="ssan:NX02_28090"/>
<dbReference type="PROSITE" id="PS50883">
    <property type="entry name" value="EAL"/>
    <property type="match status" value="1"/>
</dbReference>
<dbReference type="CDD" id="cd01948">
    <property type="entry name" value="EAL"/>
    <property type="match status" value="1"/>
</dbReference>
<accession>W0ANC1</accession>
<dbReference type="AlphaFoldDB" id="W0ANC1"/>
<dbReference type="CDD" id="cd01949">
    <property type="entry name" value="GGDEF"/>
    <property type="match status" value="1"/>
</dbReference>
<dbReference type="SUPFAM" id="SSF55073">
    <property type="entry name" value="Nucleotide cyclase"/>
    <property type="match status" value="1"/>
</dbReference>
<dbReference type="InterPro" id="IPR029787">
    <property type="entry name" value="Nucleotide_cyclase"/>
</dbReference>
<dbReference type="InterPro" id="IPR043128">
    <property type="entry name" value="Rev_trsase/Diguanyl_cyclase"/>
</dbReference>
<evidence type="ECO:0000313" key="3">
    <source>
        <dbReference type="EMBL" id="AHE57200.1"/>
    </source>
</evidence>
<gene>
    <name evidence="3" type="ORF">NX02_28090</name>
</gene>
<protein>
    <recommendedName>
        <fullName evidence="5">Diguanylate cyclase</fullName>
    </recommendedName>
</protein>
<dbReference type="InterPro" id="IPR001633">
    <property type="entry name" value="EAL_dom"/>
</dbReference>
<dbReference type="OrthoDB" id="9814202at2"/>
<feature type="domain" description="EAL" evidence="1">
    <location>
        <begin position="337"/>
        <end position="593"/>
    </location>
</feature>
<evidence type="ECO:0000259" key="1">
    <source>
        <dbReference type="PROSITE" id="PS50883"/>
    </source>
</evidence>
<dbReference type="SMART" id="SM00267">
    <property type="entry name" value="GGDEF"/>
    <property type="match status" value="1"/>
</dbReference>
<dbReference type="SUPFAM" id="SSF141868">
    <property type="entry name" value="EAL domain-like"/>
    <property type="match status" value="1"/>
</dbReference>
<dbReference type="eggNOG" id="COG5001">
    <property type="taxonomic scope" value="Bacteria"/>
</dbReference>
<dbReference type="SMART" id="SM00052">
    <property type="entry name" value="EAL"/>
    <property type="match status" value="1"/>
</dbReference>
<dbReference type="HOGENOM" id="CLU_000445_70_34_5"/>
<name>W0ANC1_9SPHN</name>
<dbReference type="Gene3D" id="3.30.450.40">
    <property type="match status" value="1"/>
</dbReference>
<evidence type="ECO:0000259" key="2">
    <source>
        <dbReference type="PROSITE" id="PS50887"/>
    </source>
</evidence>
<organism evidence="3 4">
    <name type="scientific">Sphingomonas sanxanigenens DSM 19645 = NX02</name>
    <dbReference type="NCBI Taxonomy" id="1123269"/>
    <lineage>
        <taxon>Bacteria</taxon>
        <taxon>Pseudomonadati</taxon>
        <taxon>Pseudomonadota</taxon>
        <taxon>Alphaproteobacteria</taxon>
        <taxon>Sphingomonadales</taxon>
        <taxon>Sphingomonadaceae</taxon>
        <taxon>Sphingomonas</taxon>
    </lineage>
</organism>
<dbReference type="PROSITE" id="PS50887">
    <property type="entry name" value="GGDEF"/>
    <property type="match status" value="1"/>
</dbReference>
<dbReference type="InterPro" id="IPR000160">
    <property type="entry name" value="GGDEF_dom"/>
</dbReference>
<dbReference type="Pfam" id="PF00563">
    <property type="entry name" value="EAL"/>
    <property type="match status" value="1"/>
</dbReference>
<dbReference type="InterPro" id="IPR050706">
    <property type="entry name" value="Cyclic-di-GMP_PDE-like"/>
</dbReference>
<dbReference type="NCBIfam" id="TIGR00254">
    <property type="entry name" value="GGDEF"/>
    <property type="match status" value="1"/>
</dbReference>
<dbReference type="STRING" id="1123269.NX02_28090"/>
<dbReference type="Pfam" id="PF00990">
    <property type="entry name" value="GGDEF"/>
    <property type="match status" value="1"/>
</dbReference>
<dbReference type="Gene3D" id="3.20.20.450">
    <property type="entry name" value="EAL domain"/>
    <property type="match status" value="1"/>
</dbReference>
<keyword evidence="4" id="KW-1185">Reference proteome</keyword>
<dbReference type="InterPro" id="IPR035919">
    <property type="entry name" value="EAL_sf"/>
</dbReference>
<dbReference type="PANTHER" id="PTHR33121">
    <property type="entry name" value="CYCLIC DI-GMP PHOSPHODIESTERASE PDEF"/>
    <property type="match status" value="1"/>
</dbReference>
<evidence type="ECO:0000313" key="4">
    <source>
        <dbReference type="Proteomes" id="UP000018851"/>
    </source>
</evidence>